<protein>
    <submittedName>
        <fullName evidence="2">Translation factor guf1 mitochondrial</fullName>
    </submittedName>
</protein>
<comment type="caution">
    <text evidence="2">The sequence shown here is derived from an EMBL/GenBank/DDBJ whole genome shotgun (WGS) entry which is preliminary data.</text>
</comment>
<dbReference type="GeneID" id="92099832"/>
<reference evidence="2 3" key="1">
    <citation type="submission" date="2023-01" db="EMBL/GenBank/DDBJ databases">
        <title>Analysis of 21 Apiospora genomes using comparative genomics revels a genus with tremendous synthesis potential of carbohydrate active enzymes and secondary metabolites.</title>
        <authorList>
            <person name="Sorensen T."/>
        </authorList>
    </citation>
    <scope>NUCLEOTIDE SEQUENCE [LARGE SCALE GENOMIC DNA]</scope>
    <source>
        <strain evidence="2 3">CBS 135458</strain>
    </source>
</reference>
<keyword evidence="3" id="KW-1185">Reference proteome</keyword>
<proteinExistence type="predicted"/>
<dbReference type="EMBL" id="JAQQWL010000018">
    <property type="protein sequence ID" value="KAK8036863.1"/>
    <property type="molecule type" value="Genomic_DNA"/>
</dbReference>
<gene>
    <name evidence="2" type="ORF">PG994_015360</name>
</gene>
<keyword evidence="1" id="KW-0648">Protein biosynthesis</keyword>
<evidence type="ECO:0000313" key="2">
    <source>
        <dbReference type="EMBL" id="KAK8036863.1"/>
    </source>
</evidence>
<dbReference type="Gene3D" id="2.40.30.10">
    <property type="entry name" value="Translation factors"/>
    <property type="match status" value="1"/>
</dbReference>
<dbReference type="PANTHER" id="PTHR43512">
    <property type="entry name" value="TRANSLATION FACTOR GUF1-RELATED"/>
    <property type="match status" value="1"/>
</dbReference>
<name>A0ABR1SRA8_9PEZI</name>
<evidence type="ECO:0000256" key="1">
    <source>
        <dbReference type="ARBA" id="ARBA00022917"/>
    </source>
</evidence>
<dbReference type="InterPro" id="IPR006297">
    <property type="entry name" value="EF-4"/>
</dbReference>
<evidence type="ECO:0000313" key="3">
    <source>
        <dbReference type="Proteomes" id="UP001480595"/>
    </source>
</evidence>
<accession>A0ABR1SRA8</accession>
<dbReference type="RefSeq" id="XP_066707681.1">
    <property type="nucleotide sequence ID" value="XM_066866767.1"/>
</dbReference>
<dbReference type="InterPro" id="IPR009000">
    <property type="entry name" value="Transl_B-barrel_sf"/>
</dbReference>
<dbReference type="PANTHER" id="PTHR43512:SF7">
    <property type="entry name" value="TRANSLATION FACTOR GUF1, MITOCHONDRIAL"/>
    <property type="match status" value="1"/>
</dbReference>
<dbReference type="SUPFAM" id="SSF50447">
    <property type="entry name" value="Translation proteins"/>
    <property type="match status" value="1"/>
</dbReference>
<organism evidence="2 3">
    <name type="scientific">Apiospora phragmitis</name>
    <dbReference type="NCBI Taxonomy" id="2905665"/>
    <lineage>
        <taxon>Eukaryota</taxon>
        <taxon>Fungi</taxon>
        <taxon>Dikarya</taxon>
        <taxon>Ascomycota</taxon>
        <taxon>Pezizomycotina</taxon>
        <taxon>Sordariomycetes</taxon>
        <taxon>Xylariomycetidae</taxon>
        <taxon>Amphisphaeriales</taxon>
        <taxon>Apiosporaceae</taxon>
        <taxon>Apiospora</taxon>
    </lineage>
</organism>
<dbReference type="Proteomes" id="UP001480595">
    <property type="component" value="Unassembled WGS sequence"/>
</dbReference>
<sequence length="215" mass="22836">MVYPHLVETLGHVDVRAEVTASSASRGGAVLLVNILPVIHEIDLGVADVLCVLDRLEAISEPGSATAIGVGPKTGLNVQSLVPLVENVPALEGDHMKPLRMLLVDSWCDELRGVICLVRVFDGTVCAVGLAAAQIGHAFTTVGSENMVAPFPGLEELKLMVFATAFPTDSDDYHTAWLAWLACARRQASSVVCSSIFPDRLCQEHGASIITEPVI</sequence>